<keyword evidence="2 5" id="KW-0238">DNA-binding</keyword>
<evidence type="ECO:0000313" key="7">
    <source>
        <dbReference type="Proteomes" id="UP000183788"/>
    </source>
</evidence>
<dbReference type="STRING" id="1004.SAMN05661012_00512"/>
<reference evidence="5 7" key="1">
    <citation type="submission" date="2016-11" db="EMBL/GenBank/DDBJ databases">
        <authorList>
            <person name="Jaros S."/>
            <person name="Januszkiewicz K."/>
            <person name="Wedrychowicz H."/>
        </authorList>
    </citation>
    <scope>NUCLEOTIDE SEQUENCE [LARGE SCALE GENOMIC DNA]</scope>
    <source>
        <strain evidence="5 7">DSM 784</strain>
    </source>
</reference>
<proteinExistence type="predicted"/>
<dbReference type="RefSeq" id="WP_072357025.1">
    <property type="nucleotide sequence ID" value="NZ_CP139972.1"/>
</dbReference>
<evidence type="ECO:0000313" key="6">
    <source>
        <dbReference type="EMBL" id="WQG89804.1"/>
    </source>
</evidence>
<keyword evidence="1" id="KW-0805">Transcription regulation</keyword>
<organism evidence="5 7">
    <name type="scientific">Chitinophaga sancti</name>
    <dbReference type="NCBI Taxonomy" id="1004"/>
    <lineage>
        <taxon>Bacteria</taxon>
        <taxon>Pseudomonadati</taxon>
        <taxon>Bacteroidota</taxon>
        <taxon>Chitinophagia</taxon>
        <taxon>Chitinophagales</taxon>
        <taxon>Chitinophagaceae</taxon>
        <taxon>Chitinophaga</taxon>
    </lineage>
</organism>
<dbReference type="Proteomes" id="UP001326715">
    <property type="component" value="Chromosome"/>
</dbReference>
<keyword evidence="3" id="KW-0804">Transcription</keyword>
<evidence type="ECO:0000256" key="3">
    <source>
        <dbReference type="ARBA" id="ARBA00023163"/>
    </source>
</evidence>
<evidence type="ECO:0000259" key="4">
    <source>
        <dbReference type="PROSITE" id="PS01124"/>
    </source>
</evidence>
<evidence type="ECO:0000313" key="8">
    <source>
        <dbReference type="Proteomes" id="UP001326715"/>
    </source>
</evidence>
<dbReference type="SUPFAM" id="SSF46689">
    <property type="entry name" value="Homeodomain-like"/>
    <property type="match status" value="1"/>
</dbReference>
<dbReference type="PANTHER" id="PTHR43280:SF32">
    <property type="entry name" value="TRANSCRIPTIONAL REGULATORY PROTEIN"/>
    <property type="match status" value="1"/>
</dbReference>
<dbReference type="Gene3D" id="1.10.10.60">
    <property type="entry name" value="Homeodomain-like"/>
    <property type="match status" value="1"/>
</dbReference>
<dbReference type="OrthoDB" id="2585681at2"/>
<accession>A0A1K1MB62</accession>
<dbReference type="PRINTS" id="PR00032">
    <property type="entry name" value="HTHARAC"/>
</dbReference>
<evidence type="ECO:0000256" key="2">
    <source>
        <dbReference type="ARBA" id="ARBA00023125"/>
    </source>
</evidence>
<name>A0A1K1MB62_9BACT</name>
<feature type="domain" description="HTH araC/xylS-type" evidence="4">
    <location>
        <begin position="188"/>
        <end position="286"/>
    </location>
</feature>
<sequence length="292" mass="34361">MNTLTVPVYSLEQDEFMSDRHFKIYHFEGDFPDRSELLIPHRKDHYLIAFIRKAGSRQWIDMNSFDLKDNTVYFFGPHQLIVKEEVKQLWSTGIAFTKEFLSLYGNGALLKLPLLVNPYNGYELELTAADILFIEELLQKLQTEYRQKGEWQQKMLSAYLTVLLTYLSRLYTAQYKGNEVNSEQQLLKRFQAKIDESYQQYHEVNDYASMLNISSGHLSDVIRSQSGKPAIKHIHDRLIMEARRLLFHTDQPVKDISFHLGFADTSYFNRFFKRETGLTPSAYRDQTRAIYP</sequence>
<evidence type="ECO:0000313" key="5">
    <source>
        <dbReference type="EMBL" id="SFW19198.1"/>
    </source>
</evidence>
<dbReference type="AlphaFoldDB" id="A0A1K1MB62"/>
<keyword evidence="8" id="KW-1185">Reference proteome</keyword>
<dbReference type="GO" id="GO:0003700">
    <property type="term" value="F:DNA-binding transcription factor activity"/>
    <property type="evidence" value="ECO:0007669"/>
    <property type="project" value="InterPro"/>
</dbReference>
<dbReference type="SMART" id="SM00342">
    <property type="entry name" value="HTH_ARAC"/>
    <property type="match status" value="1"/>
</dbReference>
<dbReference type="Pfam" id="PF12833">
    <property type="entry name" value="HTH_18"/>
    <property type="match status" value="1"/>
</dbReference>
<dbReference type="EMBL" id="CP140154">
    <property type="protein sequence ID" value="WQG89804.1"/>
    <property type="molecule type" value="Genomic_DNA"/>
</dbReference>
<dbReference type="EMBL" id="FPIZ01000001">
    <property type="protein sequence ID" value="SFW19198.1"/>
    <property type="molecule type" value="Genomic_DNA"/>
</dbReference>
<evidence type="ECO:0000256" key="1">
    <source>
        <dbReference type="ARBA" id="ARBA00023015"/>
    </source>
</evidence>
<dbReference type="InterPro" id="IPR018060">
    <property type="entry name" value="HTH_AraC"/>
</dbReference>
<dbReference type="Proteomes" id="UP000183788">
    <property type="component" value="Unassembled WGS sequence"/>
</dbReference>
<dbReference type="GO" id="GO:0043565">
    <property type="term" value="F:sequence-specific DNA binding"/>
    <property type="evidence" value="ECO:0007669"/>
    <property type="project" value="InterPro"/>
</dbReference>
<dbReference type="InterPro" id="IPR020449">
    <property type="entry name" value="Tscrpt_reg_AraC-type_HTH"/>
</dbReference>
<reference evidence="6 8" key="2">
    <citation type="submission" date="2023-11" db="EMBL/GenBank/DDBJ databases">
        <title>MicrobeMod: A computational toolkit for identifying prokaryotic methylation and restriction-modification with nanopore sequencing.</title>
        <authorList>
            <person name="Crits-Christoph A."/>
            <person name="Kang S.C."/>
            <person name="Lee H."/>
            <person name="Ostrov N."/>
        </authorList>
    </citation>
    <scope>NUCLEOTIDE SEQUENCE [LARGE SCALE GENOMIC DNA]</scope>
    <source>
        <strain evidence="6 8">ATCC 23090</strain>
    </source>
</reference>
<gene>
    <name evidence="5" type="ORF">SAMN05661012_00512</name>
    <name evidence="6" type="ORF">SR876_33265</name>
</gene>
<dbReference type="PANTHER" id="PTHR43280">
    <property type="entry name" value="ARAC-FAMILY TRANSCRIPTIONAL REGULATOR"/>
    <property type="match status" value="1"/>
</dbReference>
<dbReference type="InterPro" id="IPR009057">
    <property type="entry name" value="Homeodomain-like_sf"/>
</dbReference>
<dbReference type="PROSITE" id="PS01124">
    <property type="entry name" value="HTH_ARAC_FAMILY_2"/>
    <property type="match status" value="1"/>
</dbReference>
<protein>
    <submittedName>
        <fullName evidence="5">AraC-type DNA-binding protein</fullName>
    </submittedName>
    <submittedName>
        <fullName evidence="6">Helix-turn-helix domain-containing protein</fullName>
    </submittedName>
</protein>